<dbReference type="PANTHER" id="PTHR21294">
    <property type="entry name" value="ELECTRON TRANSFER FLAVOPROTEIN BETA-SUBUNIT"/>
    <property type="match status" value="1"/>
</dbReference>
<keyword evidence="6" id="KW-1185">Reference proteome</keyword>
<dbReference type="EMBL" id="JAGTAR010000002">
    <property type="protein sequence ID" value="MBR8534389.1"/>
    <property type="molecule type" value="Genomic_DNA"/>
</dbReference>
<dbReference type="SUPFAM" id="SSF52402">
    <property type="entry name" value="Adenine nucleotide alpha hydrolases-like"/>
    <property type="match status" value="1"/>
</dbReference>
<evidence type="ECO:0000259" key="4">
    <source>
        <dbReference type="SMART" id="SM00893"/>
    </source>
</evidence>
<comment type="caution">
    <text evidence="5">The sequence shown here is derived from an EMBL/GenBank/DDBJ whole genome shotgun (WGS) entry which is preliminary data.</text>
</comment>
<sequence length="247" mass="26845">MRVLVCMSYIPDTTTKIRFREDNTQLDDTSIQWVINPWDELALTRAVELKEDAGTPVDEVEIVMVGGVRCEPILRKGLAIGADKATRIDVEPLDAFQTATQLAAYMQGKDCGFIVCGIESGDYNEAAVGGMLAELLDYASVSSVSSVQFDGVTPIYQRDVANGKEQVKVDGPAVLIVQKGFARVPKIPNMRGIMTARSKPLDVIPAIQAEPLVEFVEYAAPPSKGGVKMLNTPEELVRSLSDEAKLI</sequence>
<dbReference type="Gene3D" id="3.40.50.620">
    <property type="entry name" value="HUPs"/>
    <property type="match status" value="1"/>
</dbReference>
<dbReference type="PIRSF" id="PIRSF000090">
    <property type="entry name" value="Beta-ETF"/>
    <property type="match status" value="1"/>
</dbReference>
<dbReference type="RefSeq" id="WP_212188293.1">
    <property type="nucleotide sequence ID" value="NZ_JAGTAR010000002.1"/>
</dbReference>
<keyword evidence="2" id="KW-0813">Transport</keyword>
<dbReference type="AlphaFoldDB" id="A0A941IWG7"/>
<evidence type="ECO:0000313" key="6">
    <source>
        <dbReference type="Proteomes" id="UP000679220"/>
    </source>
</evidence>
<evidence type="ECO:0000256" key="1">
    <source>
        <dbReference type="ARBA" id="ARBA00007557"/>
    </source>
</evidence>
<dbReference type="Proteomes" id="UP000679220">
    <property type="component" value="Unassembled WGS sequence"/>
</dbReference>
<dbReference type="Pfam" id="PF01012">
    <property type="entry name" value="ETF"/>
    <property type="match status" value="1"/>
</dbReference>
<comment type="similarity">
    <text evidence="1">Belongs to the ETF beta-subunit/FixA family.</text>
</comment>
<dbReference type="InterPro" id="IPR014730">
    <property type="entry name" value="ETF_a/b_N"/>
</dbReference>
<dbReference type="InterPro" id="IPR012255">
    <property type="entry name" value="ETF_b"/>
</dbReference>
<reference evidence="5" key="1">
    <citation type="journal article" date="2018" name="Int. J. Syst. Evol. Microbiol.">
        <title>Carboxylicivirga sediminis sp. nov., isolated from coastal sediment.</title>
        <authorList>
            <person name="Wang F.Q."/>
            <person name="Ren L.H."/>
            <person name="Zou R.J."/>
            <person name="Sun Y.Z."/>
            <person name="Liu X.J."/>
            <person name="Jiang F."/>
            <person name="Liu L.J."/>
        </authorList>
    </citation>
    <scope>NUCLEOTIDE SEQUENCE</scope>
    <source>
        <strain evidence="5">JR1</strain>
    </source>
</reference>
<accession>A0A941IWG7</accession>
<organism evidence="5 6">
    <name type="scientific">Carboxylicivirga sediminis</name>
    <dbReference type="NCBI Taxonomy" id="2006564"/>
    <lineage>
        <taxon>Bacteria</taxon>
        <taxon>Pseudomonadati</taxon>
        <taxon>Bacteroidota</taxon>
        <taxon>Bacteroidia</taxon>
        <taxon>Marinilabiliales</taxon>
        <taxon>Marinilabiliaceae</taxon>
        <taxon>Carboxylicivirga</taxon>
    </lineage>
</organism>
<evidence type="ECO:0000313" key="5">
    <source>
        <dbReference type="EMBL" id="MBR8534389.1"/>
    </source>
</evidence>
<feature type="domain" description="Electron transfer flavoprotein alpha/beta-subunit N-terminal" evidence="4">
    <location>
        <begin position="23"/>
        <end position="213"/>
    </location>
</feature>
<protein>
    <submittedName>
        <fullName evidence="5">Electron transfer flavoprotein beta subunit/FixA family protein</fullName>
    </submittedName>
</protein>
<dbReference type="InterPro" id="IPR014729">
    <property type="entry name" value="Rossmann-like_a/b/a_fold"/>
</dbReference>
<dbReference type="GO" id="GO:0009055">
    <property type="term" value="F:electron transfer activity"/>
    <property type="evidence" value="ECO:0007669"/>
    <property type="project" value="InterPro"/>
</dbReference>
<proteinExistence type="inferred from homology"/>
<gene>
    <name evidence="5" type="ORF">KDU71_02370</name>
</gene>
<dbReference type="SMART" id="SM00893">
    <property type="entry name" value="ETF"/>
    <property type="match status" value="1"/>
</dbReference>
<evidence type="ECO:0000256" key="2">
    <source>
        <dbReference type="ARBA" id="ARBA00022448"/>
    </source>
</evidence>
<dbReference type="PANTHER" id="PTHR21294:SF8">
    <property type="entry name" value="ELECTRON TRANSFER FLAVOPROTEIN SUBUNIT BETA"/>
    <property type="match status" value="1"/>
</dbReference>
<reference evidence="5" key="2">
    <citation type="submission" date="2021-04" db="EMBL/GenBank/DDBJ databases">
        <authorList>
            <person name="Zhang T."/>
            <person name="Zhang Y."/>
            <person name="Lu D."/>
            <person name="Zuo D."/>
            <person name="Du Z."/>
        </authorList>
    </citation>
    <scope>NUCLEOTIDE SEQUENCE</scope>
    <source>
        <strain evidence="5">JR1</strain>
    </source>
</reference>
<name>A0A941IWG7_9BACT</name>
<keyword evidence="3" id="KW-0249">Electron transport</keyword>
<evidence type="ECO:0000256" key="3">
    <source>
        <dbReference type="ARBA" id="ARBA00022982"/>
    </source>
</evidence>